<keyword evidence="2" id="KW-1185">Reference proteome</keyword>
<reference evidence="1 2" key="1">
    <citation type="journal article" date="2023" name="J. Hered.">
        <title>Chromosome-level genome of the wood stork (Mycteria americana) provides insight into avian chromosome evolution.</title>
        <authorList>
            <person name="Flamio R. Jr."/>
            <person name="Ramstad K.M."/>
        </authorList>
    </citation>
    <scope>NUCLEOTIDE SEQUENCE [LARGE SCALE GENOMIC DNA]</scope>
    <source>
        <strain evidence="1">JAX WOST 10</strain>
    </source>
</reference>
<dbReference type="Proteomes" id="UP001333110">
    <property type="component" value="Unassembled WGS sequence"/>
</dbReference>
<organism evidence="1 2">
    <name type="scientific">Mycteria americana</name>
    <name type="common">Wood stork</name>
    <dbReference type="NCBI Taxonomy" id="33587"/>
    <lineage>
        <taxon>Eukaryota</taxon>
        <taxon>Metazoa</taxon>
        <taxon>Chordata</taxon>
        <taxon>Craniata</taxon>
        <taxon>Vertebrata</taxon>
        <taxon>Euteleostomi</taxon>
        <taxon>Archelosauria</taxon>
        <taxon>Archosauria</taxon>
        <taxon>Dinosauria</taxon>
        <taxon>Saurischia</taxon>
        <taxon>Theropoda</taxon>
        <taxon>Coelurosauria</taxon>
        <taxon>Aves</taxon>
        <taxon>Neognathae</taxon>
        <taxon>Neoaves</taxon>
        <taxon>Aequornithes</taxon>
        <taxon>Ciconiiformes</taxon>
        <taxon>Ciconiidae</taxon>
        <taxon>Mycteria</taxon>
    </lineage>
</organism>
<dbReference type="EMBL" id="JAUNZN010000016">
    <property type="protein sequence ID" value="KAK4811910.1"/>
    <property type="molecule type" value="Genomic_DNA"/>
</dbReference>
<proteinExistence type="predicted"/>
<comment type="caution">
    <text evidence="1">The sequence shown here is derived from an EMBL/GenBank/DDBJ whole genome shotgun (WGS) entry which is preliminary data.</text>
</comment>
<protein>
    <submittedName>
        <fullName evidence="1">Uncharacterized protein</fullName>
    </submittedName>
</protein>
<sequence>MTTPRNLLLLLEAPSRPQPLLGQVPDPLLHEAEGLLARANQLQEASQVAPESCLGKEHALHFECRESSCERSPWAATGAGGGLPITAEVPWSFLDGQLPLVPPDLTPELLHLMHQMPGAPFHPEHLVTSRIPQHRRGTELLERAQRRDTKMIRGLEHLCYEDRLRELGLFSLQKGRLRGDLIAACQYLQGADKKDGDRLFSRACCDRTRGNGFKLKEGRFRLDIKKKFVTMRVVKHWHRHPERWEMPHPWKHSRSGWTGL</sequence>
<accession>A0AAN7RQF9</accession>
<gene>
    <name evidence="1" type="ORF">QYF61_017434</name>
</gene>
<name>A0AAN7RQF9_MYCAM</name>
<dbReference type="AlphaFoldDB" id="A0AAN7RQF9"/>
<evidence type="ECO:0000313" key="1">
    <source>
        <dbReference type="EMBL" id="KAK4811910.1"/>
    </source>
</evidence>
<evidence type="ECO:0000313" key="2">
    <source>
        <dbReference type="Proteomes" id="UP001333110"/>
    </source>
</evidence>